<evidence type="ECO:0000313" key="3">
    <source>
        <dbReference type="Proteomes" id="UP000729402"/>
    </source>
</evidence>
<keyword evidence="1" id="KW-1133">Transmembrane helix</keyword>
<comment type="caution">
    <text evidence="2">The sequence shown here is derived from an EMBL/GenBank/DDBJ whole genome shotgun (WGS) entry which is preliminary data.</text>
</comment>
<name>A0A8J5RZI1_ZIZPA</name>
<dbReference type="Pfam" id="PF14223">
    <property type="entry name" value="Retrotran_gag_2"/>
    <property type="match status" value="1"/>
</dbReference>
<evidence type="ECO:0000256" key="1">
    <source>
        <dbReference type="SAM" id="Phobius"/>
    </source>
</evidence>
<gene>
    <name evidence="2" type="ORF">GUJ93_ZPchr0001g31814</name>
</gene>
<keyword evidence="1" id="KW-0472">Membrane</keyword>
<dbReference type="OrthoDB" id="1675099at2759"/>
<evidence type="ECO:0000313" key="2">
    <source>
        <dbReference type="EMBL" id="KAG8055073.1"/>
    </source>
</evidence>
<sequence length="138" mass="16032">MFQSSWTWTWRHLITPNGELFFVAFLGMFGLLNHINGDSSLTNDASWTQDDFTILTALYCSISNDVFNIVMKPKQSARALWLAIESQFRDNKEIRALYLKVEFRTLMQGDMSIIDYCRRPKNLVDALRDVSEPISDRT</sequence>
<dbReference type="AlphaFoldDB" id="A0A8J5RZI1"/>
<keyword evidence="3" id="KW-1185">Reference proteome</keyword>
<feature type="transmembrane region" description="Helical" evidence="1">
    <location>
        <begin position="12"/>
        <end position="32"/>
    </location>
</feature>
<reference evidence="2" key="1">
    <citation type="journal article" date="2021" name="bioRxiv">
        <title>Whole Genome Assembly and Annotation of Northern Wild Rice, Zizania palustris L., Supports a Whole Genome Duplication in the Zizania Genus.</title>
        <authorList>
            <person name="Haas M."/>
            <person name="Kono T."/>
            <person name="Macchietto M."/>
            <person name="Millas R."/>
            <person name="McGilp L."/>
            <person name="Shao M."/>
            <person name="Duquette J."/>
            <person name="Hirsch C.N."/>
            <person name="Kimball J."/>
        </authorList>
    </citation>
    <scope>NUCLEOTIDE SEQUENCE</scope>
    <source>
        <tissue evidence="2">Fresh leaf tissue</tissue>
    </source>
</reference>
<dbReference type="EMBL" id="JAAALK010000288">
    <property type="protein sequence ID" value="KAG8055073.1"/>
    <property type="molecule type" value="Genomic_DNA"/>
</dbReference>
<dbReference type="PANTHER" id="PTHR47481:SF31">
    <property type="entry name" value="OS01G0873500 PROTEIN"/>
    <property type="match status" value="1"/>
</dbReference>
<proteinExistence type="predicted"/>
<accession>A0A8J5RZI1</accession>
<dbReference type="PANTHER" id="PTHR47481">
    <property type="match status" value="1"/>
</dbReference>
<dbReference type="Proteomes" id="UP000729402">
    <property type="component" value="Unassembled WGS sequence"/>
</dbReference>
<reference evidence="2" key="2">
    <citation type="submission" date="2021-02" db="EMBL/GenBank/DDBJ databases">
        <authorList>
            <person name="Kimball J.A."/>
            <person name="Haas M.W."/>
            <person name="Macchietto M."/>
            <person name="Kono T."/>
            <person name="Duquette J."/>
            <person name="Shao M."/>
        </authorList>
    </citation>
    <scope>NUCLEOTIDE SEQUENCE</scope>
    <source>
        <tissue evidence="2">Fresh leaf tissue</tissue>
    </source>
</reference>
<feature type="transmembrane region" description="Helical" evidence="1">
    <location>
        <begin position="52"/>
        <end position="71"/>
    </location>
</feature>
<organism evidence="2 3">
    <name type="scientific">Zizania palustris</name>
    <name type="common">Northern wild rice</name>
    <dbReference type="NCBI Taxonomy" id="103762"/>
    <lineage>
        <taxon>Eukaryota</taxon>
        <taxon>Viridiplantae</taxon>
        <taxon>Streptophyta</taxon>
        <taxon>Embryophyta</taxon>
        <taxon>Tracheophyta</taxon>
        <taxon>Spermatophyta</taxon>
        <taxon>Magnoliopsida</taxon>
        <taxon>Liliopsida</taxon>
        <taxon>Poales</taxon>
        <taxon>Poaceae</taxon>
        <taxon>BOP clade</taxon>
        <taxon>Oryzoideae</taxon>
        <taxon>Oryzeae</taxon>
        <taxon>Zizaniinae</taxon>
        <taxon>Zizania</taxon>
    </lineage>
</organism>
<protein>
    <submittedName>
        <fullName evidence="2">Uncharacterized protein</fullName>
    </submittedName>
</protein>
<keyword evidence="1" id="KW-0812">Transmembrane</keyword>